<dbReference type="SUPFAM" id="SSF55811">
    <property type="entry name" value="Nudix"/>
    <property type="match status" value="1"/>
</dbReference>
<keyword evidence="4" id="KW-0460">Magnesium</keyword>
<dbReference type="PROSITE" id="PS51462">
    <property type="entry name" value="NUDIX"/>
    <property type="match status" value="1"/>
</dbReference>
<evidence type="ECO:0000256" key="4">
    <source>
        <dbReference type="ARBA" id="ARBA00022842"/>
    </source>
</evidence>
<dbReference type="AlphaFoldDB" id="A0A7Y9ZB59"/>
<evidence type="ECO:0000256" key="1">
    <source>
        <dbReference type="ARBA" id="ARBA00001946"/>
    </source>
</evidence>
<dbReference type="InterPro" id="IPR020476">
    <property type="entry name" value="Nudix_hydrolase"/>
</dbReference>
<name>A0A7Y9ZB59_9MICO</name>
<organism evidence="7 8">
    <name type="scientific">Demequina lutea</name>
    <dbReference type="NCBI Taxonomy" id="431489"/>
    <lineage>
        <taxon>Bacteria</taxon>
        <taxon>Bacillati</taxon>
        <taxon>Actinomycetota</taxon>
        <taxon>Actinomycetes</taxon>
        <taxon>Micrococcales</taxon>
        <taxon>Demequinaceae</taxon>
        <taxon>Demequina</taxon>
    </lineage>
</organism>
<dbReference type="PROSITE" id="PS00893">
    <property type="entry name" value="NUDIX_BOX"/>
    <property type="match status" value="1"/>
</dbReference>
<comment type="caution">
    <text evidence="7">The sequence shown here is derived from an EMBL/GenBank/DDBJ whole genome shotgun (WGS) entry which is preliminary data.</text>
</comment>
<protein>
    <submittedName>
        <fullName evidence="7">8-oxo-dGTP pyrophosphatase MutT (NUDIX family)</fullName>
    </submittedName>
</protein>
<dbReference type="PRINTS" id="PR00502">
    <property type="entry name" value="NUDIXFAMILY"/>
</dbReference>
<dbReference type="EMBL" id="JACBZO010000001">
    <property type="protein sequence ID" value="NYI41328.1"/>
    <property type="molecule type" value="Genomic_DNA"/>
</dbReference>
<dbReference type="PANTHER" id="PTHR43046">
    <property type="entry name" value="GDP-MANNOSE MANNOSYL HYDROLASE"/>
    <property type="match status" value="1"/>
</dbReference>
<comment type="cofactor">
    <cofactor evidence="1">
        <name>Mg(2+)</name>
        <dbReference type="ChEBI" id="CHEBI:18420"/>
    </cofactor>
</comment>
<evidence type="ECO:0000256" key="5">
    <source>
        <dbReference type="RuleBase" id="RU003476"/>
    </source>
</evidence>
<feature type="domain" description="Nudix hydrolase" evidence="6">
    <location>
        <begin position="30"/>
        <end position="179"/>
    </location>
</feature>
<evidence type="ECO:0000256" key="3">
    <source>
        <dbReference type="ARBA" id="ARBA00022801"/>
    </source>
</evidence>
<dbReference type="InterPro" id="IPR000086">
    <property type="entry name" value="NUDIX_hydrolase_dom"/>
</dbReference>
<accession>A0A7Y9ZB59</accession>
<proteinExistence type="inferred from homology"/>
<sequence>MAGSEDAPLEEGAPEERALGGHALGADGRLHRRGARVLLVDRSHAVPRLLMMLGHDPDVPTRSFWFTPGGGIEANESSREAAVRELAEETGYALETHELRGPVWTRTAVFDFASLPYSQTEDIFVADLADAEARQRQSAVWTEQELESIDEVSWLTLEELRADAREVFPARLLESWEAFLEWDGVTRDFGEVDE</sequence>
<dbReference type="RefSeq" id="WP_179397739.1">
    <property type="nucleotide sequence ID" value="NZ_JACBZO010000001.1"/>
</dbReference>
<keyword evidence="8" id="KW-1185">Reference proteome</keyword>
<evidence type="ECO:0000313" key="7">
    <source>
        <dbReference type="EMBL" id="NYI41328.1"/>
    </source>
</evidence>
<gene>
    <name evidence="7" type="ORF">BKA03_001447</name>
</gene>
<dbReference type="PANTHER" id="PTHR43046:SF12">
    <property type="entry name" value="GDP-MANNOSE MANNOSYL HYDROLASE"/>
    <property type="match status" value="1"/>
</dbReference>
<evidence type="ECO:0000256" key="2">
    <source>
        <dbReference type="ARBA" id="ARBA00005582"/>
    </source>
</evidence>
<evidence type="ECO:0000313" key="8">
    <source>
        <dbReference type="Proteomes" id="UP000547973"/>
    </source>
</evidence>
<dbReference type="Gene3D" id="3.90.79.10">
    <property type="entry name" value="Nucleoside Triphosphate Pyrophosphohydrolase"/>
    <property type="match status" value="1"/>
</dbReference>
<comment type="similarity">
    <text evidence="2 5">Belongs to the Nudix hydrolase family.</text>
</comment>
<dbReference type="Pfam" id="PF00293">
    <property type="entry name" value="NUDIX"/>
    <property type="match status" value="1"/>
</dbReference>
<dbReference type="InterPro" id="IPR015797">
    <property type="entry name" value="NUDIX_hydrolase-like_dom_sf"/>
</dbReference>
<dbReference type="InterPro" id="IPR020084">
    <property type="entry name" value="NUDIX_hydrolase_CS"/>
</dbReference>
<keyword evidence="3 5" id="KW-0378">Hydrolase</keyword>
<reference evidence="7 8" key="1">
    <citation type="submission" date="2020-07" db="EMBL/GenBank/DDBJ databases">
        <title>Sequencing the genomes of 1000 actinobacteria strains.</title>
        <authorList>
            <person name="Klenk H.-P."/>
        </authorList>
    </citation>
    <scope>NUCLEOTIDE SEQUENCE [LARGE SCALE GENOMIC DNA]</scope>
    <source>
        <strain evidence="7 8">DSM 19970</strain>
    </source>
</reference>
<dbReference type="CDD" id="cd04685">
    <property type="entry name" value="NUDIX_Hydrolase"/>
    <property type="match status" value="1"/>
</dbReference>
<dbReference type="GO" id="GO:0016787">
    <property type="term" value="F:hydrolase activity"/>
    <property type="evidence" value="ECO:0007669"/>
    <property type="project" value="UniProtKB-KW"/>
</dbReference>
<evidence type="ECO:0000259" key="6">
    <source>
        <dbReference type="PROSITE" id="PS51462"/>
    </source>
</evidence>
<dbReference type="Proteomes" id="UP000547973">
    <property type="component" value="Unassembled WGS sequence"/>
</dbReference>